<proteinExistence type="predicted"/>
<dbReference type="PROSITE" id="PS50930">
    <property type="entry name" value="HTH_LYTTR"/>
    <property type="match status" value="1"/>
</dbReference>
<dbReference type="Proteomes" id="UP000002772">
    <property type="component" value="Unassembled WGS sequence"/>
</dbReference>
<dbReference type="Gene3D" id="2.40.50.1020">
    <property type="entry name" value="LytTr DNA-binding domain"/>
    <property type="match status" value="1"/>
</dbReference>
<feature type="transmembrane region" description="Helical" evidence="1">
    <location>
        <begin position="23"/>
        <end position="41"/>
    </location>
</feature>
<evidence type="ECO:0000259" key="2">
    <source>
        <dbReference type="PROSITE" id="PS50930"/>
    </source>
</evidence>
<feature type="transmembrane region" description="Helical" evidence="1">
    <location>
        <begin position="93"/>
        <end position="114"/>
    </location>
</feature>
<keyword evidence="1" id="KW-0472">Membrane</keyword>
<dbReference type="RefSeq" id="WP_007575755.1">
    <property type="nucleotide sequence ID" value="NZ_BPTS01000002.1"/>
</dbReference>
<dbReference type="PANTHER" id="PTHR37299">
    <property type="entry name" value="TRANSCRIPTIONAL REGULATOR-RELATED"/>
    <property type="match status" value="1"/>
</dbReference>
<dbReference type="SMART" id="SM00850">
    <property type="entry name" value="LytTR"/>
    <property type="match status" value="1"/>
</dbReference>
<gene>
    <name evidence="3" type="ORF">Premu_2539</name>
</gene>
<dbReference type="GO" id="GO:0003677">
    <property type="term" value="F:DNA binding"/>
    <property type="evidence" value="ECO:0007669"/>
    <property type="project" value="InterPro"/>
</dbReference>
<sequence>MKYIHLIKTYFSRPYPLGESDNWLKLSLIAGAVVFFVLYLLRPFGLATYHGNVLQVSVFFTLLGVILTWLYGRFVFRPWNKFVKVWRIGHESLAILLLIITIGIGNSVLDSIIFGGPYSLRLFVSYLYVTLLISIPITLVNVSLGYQQRLRSRLAELLPKETEDQTAAMLTFHDHAVCNDDFILPARAFLYAEAQKNFVDIYYLHEGKVEKRQLRSTLAAILEDAHQDYIFQCHRSFIVNLNHITDAKGNSNGYQLTMADSHHIVPVSRSYVPKLKSFIR</sequence>
<evidence type="ECO:0000256" key="1">
    <source>
        <dbReference type="SAM" id="Phobius"/>
    </source>
</evidence>
<protein>
    <submittedName>
        <fullName evidence="3">Response regulator receiver protein</fullName>
    </submittedName>
</protein>
<dbReference type="OrthoDB" id="1118393at2"/>
<keyword evidence="1" id="KW-1133">Transmembrane helix</keyword>
<accession>F8NAY6</accession>
<feature type="transmembrane region" description="Helical" evidence="1">
    <location>
        <begin position="126"/>
        <end position="146"/>
    </location>
</feature>
<dbReference type="Pfam" id="PF04397">
    <property type="entry name" value="LytTR"/>
    <property type="match status" value="1"/>
</dbReference>
<dbReference type="EMBL" id="GL945017">
    <property type="protein sequence ID" value="EGN57894.1"/>
    <property type="molecule type" value="Genomic_DNA"/>
</dbReference>
<feature type="transmembrane region" description="Helical" evidence="1">
    <location>
        <begin position="53"/>
        <end position="72"/>
    </location>
</feature>
<organism evidence="3 4">
    <name type="scientific">Hallella multisaccharivorax DSM 17128</name>
    <dbReference type="NCBI Taxonomy" id="688246"/>
    <lineage>
        <taxon>Bacteria</taxon>
        <taxon>Pseudomonadati</taxon>
        <taxon>Bacteroidota</taxon>
        <taxon>Bacteroidia</taxon>
        <taxon>Bacteroidales</taxon>
        <taxon>Prevotellaceae</taxon>
        <taxon>Hallella</taxon>
    </lineage>
</organism>
<dbReference type="AlphaFoldDB" id="F8NAY6"/>
<dbReference type="HOGENOM" id="CLU_076348_0_0_10"/>
<evidence type="ECO:0000313" key="3">
    <source>
        <dbReference type="EMBL" id="EGN57894.1"/>
    </source>
</evidence>
<feature type="domain" description="HTH LytTR-type" evidence="2">
    <location>
        <begin position="210"/>
        <end position="280"/>
    </location>
</feature>
<keyword evidence="1" id="KW-0812">Transmembrane</keyword>
<dbReference type="GO" id="GO:0000156">
    <property type="term" value="F:phosphorelay response regulator activity"/>
    <property type="evidence" value="ECO:0007669"/>
    <property type="project" value="InterPro"/>
</dbReference>
<dbReference type="InterPro" id="IPR046947">
    <property type="entry name" value="LytR-like"/>
</dbReference>
<dbReference type="STRING" id="688246.Premu_2539"/>
<dbReference type="InterPro" id="IPR007492">
    <property type="entry name" value="LytTR_DNA-bd_dom"/>
</dbReference>
<dbReference type="eggNOG" id="COG3279">
    <property type="taxonomic scope" value="Bacteria"/>
</dbReference>
<reference evidence="4" key="1">
    <citation type="journal article" date="2011" name="Stand. Genomic Sci.">
        <title>Non-contiguous finished genome sequence of the opportunistic oral pathogen Prevotella multisaccharivorax type strain (PPPA20).</title>
        <authorList>
            <person name="Pati A."/>
            <person name="Gronow S."/>
            <person name="Lu M."/>
            <person name="Lapidus A."/>
            <person name="Nolan M."/>
            <person name="Lucas S."/>
            <person name="Hammon N."/>
            <person name="Deshpande S."/>
            <person name="Cheng J.F."/>
            <person name="Tapia R."/>
            <person name="Han C."/>
            <person name="Goodwin L."/>
            <person name="Pitluck S."/>
            <person name="Liolios K."/>
            <person name="Pagani I."/>
            <person name="Mavromatis K."/>
            <person name="Mikhailova N."/>
            <person name="Huntemann M."/>
            <person name="Chen A."/>
            <person name="Palaniappan K."/>
            <person name="Land M."/>
            <person name="Hauser L."/>
            <person name="Detter J.C."/>
            <person name="Brambilla E.M."/>
            <person name="Rohde M."/>
            <person name="Goker M."/>
            <person name="Woyke T."/>
            <person name="Bristow J."/>
            <person name="Eisen J.A."/>
            <person name="Markowitz V."/>
            <person name="Hugenholtz P."/>
            <person name="Kyrpides N.C."/>
            <person name="Klenk H.P."/>
            <person name="Ivanova N."/>
        </authorList>
    </citation>
    <scope>NUCLEOTIDE SEQUENCE [LARGE SCALE GENOMIC DNA]</scope>
    <source>
        <strain evidence="4">DSM 17128</strain>
    </source>
</reference>
<dbReference type="PANTHER" id="PTHR37299:SF1">
    <property type="entry name" value="STAGE 0 SPORULATION PROTEIN A HOMOLOG"/>
    <property type="match status" value="1"/>
</dbReference>
<keyword evidence="4" id="KW-1185">Reference proteome</keyword>
<name>F8NAY6_9BACT</name>
<evidence type="ECO:0000313" key="4">
    <source>
        <dbReference type="Proteomes" id="UP000002772"/>
    </source>
</evidence>